<protein>
    <submittedName>
        <fullName evidence="5">Nucleus protein</fullName>
    </submittedName>
</protein>
<dbReference type="OMA" id="TIHTTDW"/>
<dbReference type="GO" id="GO:0005634">
    <property type="term" value="C:nucleus"/>
    <property type="evidence" value="ECO:0007669"/>
    <property type="project" value="TreeGrafter"/>
</dbReference>
<dbReference type="InterPro" id="IPR036533">
    <property type="entry name" value="BAG_dom_sf"/>
</dbReference>
<dbReference type="InterPro" id="IPR045107">
    <property type="entry name" value="SAC3/GANP/THP3"/>
</dbReference>
<dbReference type="STRING" id="1365824.V5EYJ5"/>
<gene>
    <name evidence="5" type="ORF">PSEUBRA_SCAF14g01582</name>
</gene>
<dbReference type="InterPro" id="IPR003103">
    <property type="entry name" value="BAG_domain"/>
</dbReference>
<dbReference type="PROSITE" id="PS50250">
    <property type="entry name" value="PCI"/>
    <property type="match status" value="1"/>
</dbReference>
<keyword evidence="6" id="KW-1185">Reference proteome</keyword>
<dbReference type="HOGENOM" id="CLU_398016_0_0_1"/>
<dbReference type="InterPro" id="IPR029071">
    <property type="entry name" value="Ubiquitin-like_domsf"/>
</dbReference>
<dbReference type="SMART" id="SM00264">
    <property type="entry name" value="BAG"/>
    <property type="match status" value="1"/>
</dbReference>
<evidence type="ECO:0000259" key="2">
    <source>
        <dbReference type="PROSITE" id="PS50053"/>
    </source>
</evidence>
<feature type="domain" description="PCI" evidence="3">
    <location>
        <begin position="284"/>
        <end position="459"/>
    </location>
</feature>
<feature type="compositionally biased region" description="Basic and acidic residues" evidence="1">
    <location>
        <begin position="94"/>
        <end position="113"/>
    </location>
</feature>
<dbReference type="InterPro" id="IPR000626">
    <property type="entry name" value="Ubiquitin-like_dom"/>
</dbReference>
<dbReference type="SUPFAM" id="SSF63491">
    <property type="entry name" value="BAG domain"/>
    <property type="match status" value="1"/>
</dbReference>
<feature type="region of interest" description="Disordered" evidence="1">
    <location>
        <begin position="665"/>
        <end position="708"/>
    </location>
</feature>
<evidence type="ECO:0000313" key="6">
    <source>
        <dbReference type="Proteomes" id="UP000019377"/>
    </source>
</evidence>
<accession>V5EYJ5</accession>
<evidence type="ECO:0000313" key="5">
    <source>
        <dbReference type="EMBL" id="EST08838.1"/>
    </source>
</evidence>
<dbReference type="Gene3D" id="1.20.58.120">
    <property type="entry name" value="BAG domain"/>
    <property type="match status" value="1"/>
</dbReference>
<dbReference type="OrthoDB" id="199574at2759"/>
<feature type="domain" description="Ubiquitin-like" evidence="2">
    <location>
        <begin position="547"/>
        <end position="602"/>
    </location>
</feature>
<dbReference type="Proteomes" id="UP000019377">
    <property type="component" value="Unassembled WGS sequence"/>
</dbReference>
<dbReference type="PANTHER" id="PTHR12436:SF4">
    <property type="entry name" value="LEUKOCYTE RECEPTOR CLUSTER MEMBER 8"/>
    <property type="match status" value="1"/>
</dbReference>
<dbReference type="eggNOG" id="KOG1861">
    <property type="taxonomic scope" value="Eukaryota"/>
</dbReference>
<dbReference type="AlphaFoldDB" id="V5EYJ5"/>
<dbReference type="PROSITE" id="PS51035">
    <property type="entry name" value="BAG"/>
    <property type="match status" value="1"/>
</dbReference>
<dbReference type="SUPFAM" id="SSF54236">
    <property type="entry name" value="Ubiquitin-like"/>
    <property type="match status" value="1"/>
</dbReference>
<feature type="region of interest" description="Disordered" evidence="1">
    <location>
        <begin position="596"/>
        <end position="639"/>
    </location>
</feature>
<dbReference type="Gene3D" id="1.25.40.990">
    <property type="match status" value="1"/>
</dbReference>
<dbReference type="Pfam" id="PF02179">
    <property type="entry name" value="BAG"/>
    <property type="match status" value="1"/>
</dbReference>
<dbReference type="InterPro" id="IPR005062">
    <property type="entry name" value="SAC3/GANP/THP3_conserved"/>
</dbReference>
<feature type="compositionally biased region" description="Low complexity" evidence="1">
    <location>
        <begin position="671"/>
        <end position="690"/>
    </location>
</feature>
<evidence type="ECO:0000259" key="4">
    <source>
        <dbReference type="PROSITE" id="PS51035"/>
    </source>
</evidence>
<feature type="region of interest" description="Disordered" evidence="1">
    <location>
        <begin position="59"/>
        <end position="113"/>
    </location>
</feature>
<dbReference type="PROSITE" id="PS50053">
    <property type="entry name" value="UBIQUITIN_2"/>
    <property type="match status" value="1"/>
</dbReference>
<dbReference type="Pfam" id="PF03399">
    <property type="entry name" value="SAC3_GANP"/>
    <property type="match status" value="1"/>
</dbReference>
<dbReference type="GO" id="GO:0051087">
    <property type="term" value="F:protein-folding chaperone binding"/>
    <property type="evidence" value="ECO:0007669"/>
    <property type="project" value="InterPro"/>
</dbReference>
<feature type="compositionally biased region" description="Basic and acidic residues" evidence="1">
    <location>
        <begin position="621"/>
        <end position="632"/>
    </location>
</feature>
<dbReference type="Pfam" id="PF00240">
    <property type="entry name" value="ubiquitin"/>
    <property type="match status" value="1"/>
</dbReference>
<dbReference type="PANTHER" id="PTHR12436">
    <property type="entry name" value="80 KDA MCM3-ASSOCIATED PROTEIN"/>
    <property type="match status" value="1"/>
</dbReference>
<name>V5EYJ5_KALBG</name>
<evidence type="ECO:0000259" key="3">
    <source>
        <dbReference type="PROSITE" id="PS50250"/>
    </source>
</evidence>
<dbReference type="InterPro" id="IPR000717">
    <property type="entry name" value="PCI_dom"/>
</dbReference>
<feature type="domain" description="BAG" evidence="4">
    <location>
        <begin position="715"/>
        <end position="761"/>
    </location>
</feature>
<reference evidence="6" key="1">
    <citation type="journal article" date="2013" name="Genome Announc.">
        <title>Draft genome sequence of Pseudozyma brasiliensis sp. nov. strain GHG001, a high producer of endo-1,4-xylanase isolated from an insect pest of sugarcane.</title>
        <authorList>
            <person name="Oliveira J.V.D.C."/>
            <person name="dos Santos R.A.C."/>
            <person name="Borges T.A."/>
            <person name="Riano-Pachon D.M."/>
            <person name="Goldman G.H."/>
        </authorList>
    </citation>
    <scope>NUCLEOTIDE SEQUENCE [LARGE SCALE GENOMIC DNA]</scope>
    <source>
        <strain evidence="6">GHG001</strain>
    </source>
</reference>
<dbReference type="Gene3D" id="3.10.20.90">
    <property type="entry name" value="Phosphatidylinositol 3-kinase Catalytic Subunit, Chain A, domain 1"/>
    <property type="match status" value="1"/>
</dbReference>
<dbReference type="EMBL" id="KI545856">
    <property type="protein sequence ID" value="EST08838.1"/>
    <property type="molecule type" value="Genomic_DNA"/>
</dbReference>
<proteinExistence type="predicted"/>
<sequence length="768" mass="84778">MSSQTEWPQSLKDFANRAFAACTDTNRKAVSEELRALIFDSFQNGTIHTTDWANASLKSLAGPSTPSKKSLLKKRSAPSSNSLAGLSASDVEEQERKEKRARRFEREQEEFRRGEDEMLETAIASTSLASRFGGGPSSSGPAAWSAGAAGFVSTAPARANGFGNGKGKYAAPVPLSGPQFTDTEVADPNVIDWDEHTVVGTSSKLEKSYLRLTSAPDPKTVRPLSTLVQTLELLKKKWRTENNYSYICDQFKSMRQDLTVQRIKNEFTVKVYEIHARIALEMGDLGEYNQCQSQLRGLYAYGIKGSAMEFLAYRILYLLHTKNRRDVNALMAELTEEHKAEPAVAHALQVRAALVTGNYHSFFKLYTDAPNMNAYIMDHFVERERINALLIMSKCYRPSIPLTFIAEELAFQDVSEANEFLTANAAATYIEPTPAELAAIAPQTIGKKKKSKSIPSLPLEKRQWDAKAAMQPLTDAIQKFRKVDAHRQEASKVTSMSWFSSQWNRFANGANGSSQSGNPNGPIRRIEVVWGRERLQIVLPRTAEPVTLGHLRHEIASITSLPYDKIKLIHKGLVMRDDRLPLSAYGLSEGSRIGLVGSREEGDRPGAKTSVGIGALSVGEQKAREKKEREADTSEQGLMSRITEALETSRKDLFPEVVKVEQAIADRTGGAASTSATPTATTTAPAPASTEADQEEGQPAKAEKRMSSEDIADAHRRLSELLLRQLLALDSVNVNSDTTRQARKIAVKEVQGHLDRLDAAWSQFKSRQ</sequence>
<organism evidence="5 6">
    <name type="scientific">Kalmanozyma brasiliensis (strain GHG001)</name>
    <name type="common">Yeast</name>
    <name type="synonym">Pseudozyma brasiliensis</name>
    <dbReference type="NCBI Taxonomy" id="1365824"/>
    <lineage>
        <taxon>Eukaryota</taxon>
        <taxon>Fungi</taxon>
        <taxon>Dikarya</taxon>
        <taxon>Basidiomycota</taxon>
        <taxon>Ustilaginomycotina</taxon>
        <taxon>Ustilaginomycetes</taxon>
        <taxon>Ustilaginales</taxon>
        <taxon>Ustilaginaceae</taxon>
        <taxon>Kalmanozyma</taxon>
    </lineage>
</organism>
<evidence type="ECO:0000256" key="1">
    <source>
        <dbReference type="SAM" id="MobiDB-lite"/>
    </source>
</evidence>